<sequence length="86" mass="9651">MDILFSIASGLGLRVLFTNLPEPTQKFVPPIVGLWEGITSYFIISQNLESPVTDLYLAYALRLVVDFMLSYDLLRVATIILWSTLG</sequence>
<protein>
    <submittedName>
        <fullName evidence="1">Uncharacterized protein</fullName>
    </submittedName>
</protein>
<dbReference type="Proteomes" id="UP000242287">
    <property type="component" value="Unassembled WGS sequence"/>
</dbReference>
<evidence type="ECO:0000313" key="1">
    <source>
        <dbReference type="EMBL" id="PFH49781.1"/>
    </source>
</evidence>
<keyword evidence="2" id="KW-1185">Reference proteome</keyword>
<dbReference type="AlphaFoldDB" id="A0A2A9NN78"/>
<organism evidence="1 2">
    <name type="scientific">Amanita thiersii Skay4041</name>
    <dbReference type="NCBI Taxonomy" id="703135"/>
    <lineage>
        <taxon>Eukaryota</taxon>
        <taxon>Fungi</taxon>
        <taxon>Dikarya</taxon>
        <taxon>Basidiomycota</taxon>
        <taxon>Agaricomycotina</taxon>
        <taxon>Agaricomycetes</taxon>
        <taxon>Agaricomycetidae</taxon>
        <taxon>Agaricales</taxon>
        <taxon>Pluteineae</taxon>
        <taxon>Amanitaceae</taxon>
        <taxon>Amanita</taxon>
    </lineage>
</organism>
<dbReference type="STRING" id="703135.A0A2A9NN78"/>
<reference evidence="1 2" key="1">
    <citation type="submission" date="2014-02" db="EMBL/GenBank/DDBJ databases">
        <title>Transposable element dynamics among asymbiotic and ectomycorrhizal Amanita fungi.</title>
        <authorList>
            <consortium name="DOE Joint Genome Institute"/>
            <person name="Hess J."/>
            <person name="Skrede I."/>
            <person name="Wolfe B."/>
            <person name="LaButti K."/>
            <person name="Ohm R.A."/>
            <person name="Grigoriev I.V."/>
            <person name="Pringle A."/>
        </authorList>
    </citation>
    <scope>NUCLEOTIDE SEQUENCE [LARGE SCALE GENOMIC DNA]</scope>
    <source>
        <strain evidence="1 2">SKay4041</strain>
    </source>
</reference>
<evidence type="ECO:0000313" key="2">
    <source>
        <dbReference type="Proteomes" id="UP000242287"/>
    </source>
</evidence>
<gene>
    <name evidence="1" type="ORF">AMATHDRAFT_124741</name>
</gene>
<dbReference type="OrthoDB" id="3231855at2759"/>
<accession>A0A2A9NN78</accession>
<dbReference type="EMBL" id="KZ302020">
    <property type="protein sequence ID" value="PFH49781.1"/>
    <property type="molecule type" value="Genomic_DNA"/>
</dbReference>
<feature type="non-terminal residue" evidence="1">
    <location>
        <position position="86"/>
    </location>
</feature>
<name>A0A2A9NN78_9AGAR</name>
<proteinExistence type="predicted"/>